<dbReference type="Pfam" id="PF00817">
    <property type="entry name" value="IMS"/>
    <property type="match status" value="1"/>
</dbReference>
<gene>
    <name evidence="6" type="primary">dinB_2</name>
    <name evidence="6" type="ORF">OJAG_32370</name>
</gene>
<accession>A0A163QEL1</accession>
<dbReference type="InterPro" id="IPR050356">
    <property type="entry name" value="SulA_CellDiv_inhibitor"/>
</dbReference>
<reference evidence="6 7" key="1">
    <citation type="submission" date="2016-01" db="EMBL/GenBank/DDBJ databases">
        <title>Genome sequence of Oerskovia enterophila VJag, an agar and cellulose degrading bacterium.</title>
        <authorList>
            <person name="Poehlein A."/>
            <person name="Jag V."/>
            <person name="Bengelsdorf F."/>
            <person name="Duerre P."/>
            <person name="Daniel R."/>
        </authorList>
    </citation>
    <scope>NUCLEOTIDE SEQUENCE [LARGE SCALE GENOMIC DNA]</scope>
    <source>
        <strain evidence="6 7">VJag</strain>
    </source>
</reference>
<comment type="similarity">
    <text evidence="1">Belongs to the DNA polymerase type-Y family.</text>
</comment>
<dbReference type="Gene3D" id="3.30.70.270">
    <property type="match status" value="1"/>
</dbReference>
<comment type="function">
    <text evidence="3">Poorly processive, error-prone DNA polymerase involved in untargeted mutagenesis. Copies undamaged DNA at stalled replication forks, which arise in vivo from mismatched or misaligned primer ends. These misaligned primers can be extended by PolIV. Exhibits no 3'-5' exonuclease (proofreading) activity. May be involved in translesional synthesis, in conjunction with the beta clamp from PolIII.</text>
</comment>
<dbReference type="EC" id="2.7.7.7" evidence="6"/>
<dbReference type="CDD" id="cd03468">
    <property type="entry name" value="PolY_like"/>
    <property type="match status" value="1"/>
</dbReference>
<evidence type="ECO:0000259" key="5">
    <source>
        <dbReference type="Pfam" id="PF00817"/>
    </source>
</evidence>
<evidence type="ECO:0000256" key="3">
    <source>
        <dbReference type="ARBA" id="ARBA00025589"/>
    </source>
</evidence>
<evidence type="ECO:0000313" key="7">
    <source>
        <dbReference type="Proteomes" id="UP000076447"/>
    </source>
</evidence>
<dbReference type="AlphaFoldDB" id="A0A163QEL1"/>
<dbReference type="GO" id="GO:0003887">
    <property type="term" value="F:DNA-directed DNA polymerase activity"/>
    <property type="evidence" value="ECO:0007669"/>
    <property type="project" value="UniProtKB-EC"/>
</dbReference>
<dbReference type="GO" id="GO:0006281">
    <property type="term" value="P:DNA repair"/>
    <property type="evidence" value="ECO:0007669"/>
    <property type="project" value="InterPro"/>
</dbReference>
<keyword evidence="2" id="KW-0227">DNA damage</keyword>
<evidence type="ECO:0000256" key="1">
    <source>
        <dbReference type="ARBA" id="ARBA00010945"/>
    </source>
</evidence>
<keyword evidence="6" id="KW-0808">Transferase</keyword>
<dbReference type="PANTHER" id="PTHR35369">
    <property type="entry name" value="BLR3025 PROTEIN-RELATED"/>
    <property type="match status" value="1"/>
</dbReference>
<comment type="caution">
    <text evidence="6">The sequence shown here is derived from an EMBL/GenBank/DDBJ whole genome shotgun (WGS) entry which is preliminary data.</text>
</comment>
<evidence type="ECO:0000256" key="4">
    <source>
        <dbReference type="SAM" id="MobiDB-lite"/>
    </source>
</evidence>
<evidence type="ECO:0000256" key="2">
    <source>
        <dbReference type="ARBA" id="ARBA00022763"/>
    </source>
</evidence>
<dbReference type="EMBL" id="LRIE01000082">
    <property type="protein sequence ID" value="KZM34085.1"/>
    <property type="molecule type" value="Genomic_DNA"/>
</dbReference>
<dbReference type="Proteomes" id="UP000076447">
    <property type="component" value="Unassembled WGS sequence"/>
</dbReference>
<dbReference type="PATRIC" id="fig|43678.3.peg.3396"/>
<protein>
    <submittedName>
        <fullName evidence="6">DNA polymerase IV</fullName>
        <ecNumber evidence="6">2.7.7.7</ecNumber>
    </submittedName>
</protein>
<feature type="region of interest" description="Disordered" evidence="4">
    <location>
        <begin position="338"/>
        <end position="377"/>
    </location>
</feature>
<evidence type="ECO:0000313" key="6">
    <source>
        <dbReference type="EMBL" id="KZM34085.1"/>
    </source>
</evidence>
<dbReference type="Gene3D" id="3.40.1170.60">
    <property type="match status" value="1"/>
</dbReference>
<name>A0A163QEL1_9CELL</name>
<organism evidence="6 7">
    <name type="scientific">Oerskovia enterophila</name>
    <dbReference type="NCBI Taxonomy" id="43678"/>
    <lineage>
        <taxon>Bacteria</taxon>
        <taxon>Bacillati</taxon>
        <taxon>Actinomycetota</taxon>
        <taxon>Actinomycetes</taxon>
        <taxon>Micrococcales</taxon>
        <taxon>Cellulomonadaceae</taxon>
        <taxon>Oerskovia</taxon>
    </lineage>
</organism>
<keyword evidence="6" id="KW-0548">Nucleotidyltransferase</keyword>
<dbReference type="InterPro" id="IPR001126">
    <property type="entry name" value="UmuC"/>
</dbReference>
<dbReference type="OrthoDB" id="5244088at2"/>
<dbReference type="SUPFAM" id="SSF56672">
    <property type="entry name" value="DNA/RNA polymerases"/>
    <property type="match status" value="1"/>
</dbReference>
<dbReference type="InterPro" id="IPR043502">
    <property type="entry name" value="DNA/RNA_pol_sf"/>
</dbReference>
<sequence length="567" mass="60864">MSTEATATRTAVLWVPDWPVVAAMGSAQVPAHVPAATHDGRRVLAVSATARAQGVRRGMRRRRAQECCPEIELLDADDGRDAREFEPVALAAETVVAGIEVARPGLLLLPSGGPARYHGTEERLAQVLVERVARDTGHESQVGVADGILAAVLAARASSVVPAGTSRAYLAPRPLGELAHVVVGDAQPVAQLVDLLGRLGLRTFADLAALPAASVLSRFGDLGAWAQRLAQGEDLRPPARRRVEADVAVECELDPPAERVDVATFAARRLAEDLHAQLVERSSSCGRLRITARTEDGRELERTWRCDDGAMGGLTAARITDRVRWQLEGWLTASRVALGQRQRQEQQRRGPRRGARGTGPDGDVAYDDPPDLPEDRPSPLVRLAITAEEVVAAGVEQPRLWGASSGEDARAQRALGRVQGLLGGDGVLSVVTQGGRDVHDQVHLAPWGDAAPAPRRADLPWPGRLPEPAPALVLDVPEDVSVLDDGGAPVRVDVRLAMSAPPATVRWESGRPRSARVLGWAGPWPLAERWWSQAPRRRAYLQVLLDDGRGVLLASAQGRWTVEAVYD</sequence>
<proteinExistence type="inferred from homology"/>
<feature type="domain" description="UmuC" evidence="5">
    <location>
        <begin position="33"/>
        <end position="155"/>
    </location>
</feature>
<dbReference type="PANTHER" id="PTHR35369:SF2">
    <property type="entry name" value="BLR3025 PROTEIN"/>
    <property type="match status" value="1"/>
</dbReference>
<dbReference type="STRING" id="43678.OJAG_32370"/>
<dbReference type="InterPro" id="IPR043128">
    <property type="entry name" value="Rev_trsase/Diguanyl_cyclase"/>
</dbReference>
<dbReference type="RefSeq" id="WP_068709672.1">
    <property type="nucleotide sequence ID" value="NZ_LRIE01000082.1"/>
</dbReference>